<dbReference type="NCBIfam" id="TIGR00229">
    <property type="entry name" value="sensory_box"/>
    <property type="match status" value="1"/>
</dbReference>
<dbReference type="SUPFAM" id="SSF55785">
    <property type="entry name" value="PYP-like sensor domain (PAS domain)"/>
    <property type="match status" value="1"/>
</dbReference>
<dbReference type="InterPro" id="IPR052162">
    <property type="entry name" value="Sensor_kinase/Photoreceptor"/>
</dbReference>
<dbReference type="PROSITE" id="PS50113">
    <property type="entry name" value="PAC"/>
    <property type="match status" value="1"/>
</dbReference>
<evidence type="ECO:0000259" key="6">
    <source>
        <dbReference type="PROSITE" id="PS50113"/>
    </source>
</evidence>
<keyword evidence="5" id="KW-0418">Kinase</keyword>
<dbReference type="InterPro" id="IPR001610">
    <property type="entry name" value="PAC"/>
</dbReference>
<evidence type="ECO:0000256" key="3">
    <source>
        <dbReference type="ARBA" id="ARBA00022553"/>
    </source>
</evidence>
<reference evidence="7 8" key="2">
    <citation type="journal article" date="2003" name="DNA Res.">
        <title>Complete genome structure of Gloeobacter violaceus PCC 7421, a cyanobacterium that lacks thylakoids (supplement).</title>
        <authorList>
            <person name="Nakamura Y."/>
            <person name="Kaneko T."/>
            <person name="Sato S."/>
            <person name="Mimuro M."/>
            <person name="Miyashita H."/>
            <person name="Tsuchiya T."/>
            <person name="Sasamoto S."/>
            <person name="Watanabe A."/>
            <person name="Kawashima K."/>
            <person name="Kishida Y."/>
            <person name="Kiyokawa C."/>
            <person name="Kohara M."/>
            <person name="Matsumoto M."/>
            <person name="Matsuno A."/>
            <person name="Nakazaki N."/>
            <person name="Shimpo S."/>
            <person name="Takeuchi C."/>
            <person name="Yamada M."/>
            <person name="Tabata S."/>
        </authorList>
    </citation>
    <scope>NUCLEOTIDE SEQUENCE [LARGE SCALE GENOMIC DNA]</scope>
    <source>
        <strain evidence="8">ATCC 29082 / PCC 7421</strain>
    </source>
</reference>
<dbReference type="InterPro" id="IPR035965">
    <property type="entry name" value="PAS-like_dom_sf"/>
</dbReference>
<evidence type="ECO:0000313" key="7">
    <source>
        <dbReference type="EMBL" id="BAC88413.1"/>
    </source>
</evidence>
<dbReference type="EC" id="2.7.13.3" evidence="2"/>
<gene>
    <name evidence="7" type="ordered locus">glr0472</name>
</gene>
<dbReference type="FunFam" id="3.30.450.20:FF:000099">
    <property type="entry name" value="Sensory box sensor histidine kinase"/>
    <property type="match status" value="1"/>
</dbReference>
<dbReference type="InterPro" id="IPR000700">
    <property type="entry name" value="PAS-assoc_C"/>
</dbReference>
<dbReference type="EMBL" id="BA000045">
    <property type="protein sequence ID" value="BAC88413.1"/>
    <property type="molecule type" value="Genomic_DNA"/>
</dbReference>
<dbReference type="eggNOG" id="COG2205">
    <property type="taxonomic scope" value="Bacteria"/>
</dbReference>
<dbReference type="AlphaFoldDB" id="Q7NND9"/>
<dbReference type="PhylomeDB" id="Q7NND9"/>
<dbReference type="InterPro" id="IPR000014">
    <property type="entry name" value="PAS"/>
</dbReference>
<sequence>MDDWRFRFLLECVPHIVWTSSPEGYLECCNQYCLEYTGSSLEQLQGCGWQHAVHPEDLPLLLRRSLQSLRSGEAYEVEYRLRCSSDGTYRWHLGKAMPIHDGDGQVLRWFGTCTDVHSYKLAGQREL</sequence>
<reference evidence="7 8" key="1">
    <citation type="journal article" date="2003" name="DNA Res.">
        <title>Complete genome structure of Gloeobacter violaceus PCC 7421, a cyanobacterium that lacks thylakoids.</title>
        <authorList>
            <person name="Nakamura Y."/>
            <person name="Kaneko T."/>
            <person name="Sato S."/>
            <person name="Mimuro M."/>
            <person name="Miyashita H."/>
            <person name="Tsuchiya T."/>
            <person name="Sasamoto S."/>
            <person name="Watanabe A."/>
            <person name="Kawashima K."/>
            <person name="Kishida Y."/>
            <person name="Kiyokawa C."/>
            <person name="Kohara M."/>
            <person name="Matsumoto M."/>
            <person name="Matsuno A."/>
            <person name="Nakazaki N."/>
            <person name="Shimpo S."/>
            <person name="Takeuchi C."/>
            <person name="Yamada M."/>
            <person name="Tabata S."/>
        </authorList>
    </citation>
    <scope>NUCLEOTIDE SEQUENCE [LARGE SCALE GENOMIC DNA]</scope>
    <source>
        <strain evidence="8">ATCC 29082 / PCC 7421</strain>
    </source>
</reference>
<dbReference type="CDD" id="cd00130">
    <property type="entry name" value="PAS"/>
    <property type="match status" value="1"/>
</dbReference>
<keyword evidence="3" id="KW-0597">Phosphoprotein</keyword>
<dbReference type="EnsemblBacteria" id="BAC88413">
    <property type="protein sequence ID" value="BAC88413"/>
    <property type="gene ID" value="BAC88413"/>
</dbReference>
<dbReference type="OrthoDB" id="453200at2"/>
<dbReference type="KEGG" id="gvi:glr0472"/>
<dbReference type="Proteomes" id="UP000000557">
    <property type="component" value="Chromosome"/>
</dbReference>
<protein>
    <recommendedName>
        <fullName evidence="2">histidine kinase</fullName>
        <ecNumber evidence="2">2.7.13.3</ecNumber>
    </recommendedName>
</protein>
<dbReference type="Pfam" id="PF08447">
    <property type="entry name" value="PAS_3"/>
    <property type="match status" value="1"/>
</dbReference>
<accession>Q7NND9</accession>
<dbReference type="PANTHER" id="PTHR43304">
    <property type="entry name" value="PHYTOCHROME-LIKE PROTEIN CPH1"/>
    <property type="match status" value="1"/>
</dbReference>
<dbReference type="InParanoid" id="Q7NND9"/>
<evidence type="ECO:0000256" key="1">
    <source>
        <dbReference type="ARBA" id="ARBA00000085"/>
    </source>
</evidence>
<feature type="domain" description="PAC" evidence="6">
    <location>
        <begin position="75"/>
        <end position="127"/>
    </location>
</feature>
<dbReference type="InterPro" id="IPR013655">
    <property type="entry name" value="PAS_fold_3"/>
</dbReference>
<proteinExistence type="predicted"/>
<dbReference type="Gene3D" id="3.30.450.20">
    <property type="entry name" value="PAS domain"/>
    <property type="match status" value="1"/>
</dbReference>
<evidence type="ECO:0000313" key="8">
    <source>
        <dbReference type="Proteomes" id="UP000000557"/>
    </source>
</evidence>
<evidence type="ECO:0000256" key="4">
    <source>
        <dbReference type="ARBA" id="ARBA00022679"/>
    </source>
</evidence>
<evidence type="ECO:0000256" key="2">
    <source>
        <dbReference type="ARBA" id="ARBA00012438"/>
    </source>
</evidence>
<keyword evidence="4" id="KW-0808">Transferase</keyword>
<evidence type="ECO:0000256" key="5">
    <source>
        <dbReference type="ARBA" id="ARBA00022777"/>
    </source>
</evidence>
<dbReference type="SMART" id="SM00086">
    <property type="entry name" value="PAC"/>
    <property type="match status" value="1"/>
</dbReference>
<dbReference type="RefSeq" id="WP_011140475.1">
    <property type="nucleotide sequence ID" value="NC_005125.1"/>
</dbReference>
<comment type="catalytic activity">
    <reaction evidence="1">
        <text>ATP + protein L-histidine = ADP + protein N-phospho-L-histidine.</text>
        <dbReference type="EC" id="2.7.13.3"/>
    </reaction>
</comment>
<keyword evidence="8" id="KW-1185">Reference proteome</keyword>
<dbReference type="GO" id="GO:0004673">
    <property type="term" value="F:protein histidine kinase activity"/>
    <property type="evidence" value="ECO:0007669"/>
    <property type="project" value="UniProtKB-EC"/>
</dbReference>
<organism evidence="7 8">
    <name type="scientific">Gloeobacter violaceus (strain ATCC 29082 / PCC 7421)</name>
    <dbReference type="NCBI Taxonomy" id="251221"/>
    <lineage>
        <taxon>Bacteria</taxon>
        <taxon>Bacillati</taxon>
        <taxon>Cyanobacteriota</taxon>
        <taxon>Cyanophyceae</taxon>
        <taxon>Gloeobacterales</taxon>
        <taxon>Gloeobacteraceae</taxon>
        <taxon>Gloeobacter</taxon>
    </lineage>
</organism>
<name>Q7NND9_GLOVI</name>
<dbReference type="STRING" id="251221.gene:10757944"/>
<dbReference type="HOGENOM" id="CLU_140271_0_0_3"/>
<dbReference type="PANTHER" id="PTHR43304:SF1">
    <property type="entry name" value="PAC DOMAIN-CONTAINING PROTEIN"/>
    <property type="match status" value="1"/>
</dbReference>